<keyword evidence="1" id="KW-0680">Restriction system</keyword>
<proteinExistence type="predicted"/>
<sequence>MQLAGAQDPERARGRPVHLGRDVDPPDFSDRLGQGDRSDVDVAFLAEGGPDPLRLVGELGNRTTGGIIFTTLQKFGRTKLERESGRNHPLLSDRRNIVVIVDEAHRSHYDSLDGYARHLRDALSHATLIAFTGTPLAGADRDTRKVFGDHIDVYDLTRAVEDGATVPVYYESRLIPVQLPEDVDPEEIDERADEVTVGLDDSERTRIQQAVAAMNAVYGAPDRVRTLAADVVEHWENRRARMLTQIDGPGKAMIVCATREICAHLYAEIIARRPDWHSDELDKGVLKVVYTGDPGDPDPIRRHVRRPAQNKVIQQRMKDPDDELEITIVQSTWLTGFDSPPLHTLYLDRPMRGAQLMQTLARVNRRFRNKCDGLLVGYAPLTDNLYRALAEYTVRDQETRPMGRDLDDALAKVRELHQTIGDVILAGSDWRARLAVPGPKMFINTVLGAVEYLRTPGNQGGSEDGEGGDEPLAERFRKASANLARFYALCASTGAMNPYRDDIAYFEALRRLIEQETRRATRHNVVRRQSFSDRLLELMRRYTSQNLSAAEVIAEMVAMAREVAADAARGKRFDPPLTDGELAFYDAVAQNESAVDQMGTGMLADIARDLVAALRRDVTTDWVSRDGVRAKLRTTVKRLLARHGYPPDAQARRHPARADPDGDLRRGVGAARPRSPVVRRVRRLVLLDGPSLADHAGRIRMRNRPCASMMLAWGPFMFVRCPKARSARSRCAQRGPASRCRRMCGICSMRRPQR</sequence>
<protein>
    <submittedName>
        <fullName evidence="6">Uncharacterized protein</fullName>
    </submittedName>
</protein>
<dbReference type="InterPro" id="IPR051268">
    <property type="entry name" value="Type-I_R_enzyme_R_subunit"/>
</dbReference>
<dbReference type="Pfam" id="PF18766">
    <property type="entry name" value="SWI2_SNF2"/>
    <property type="match status" value="1"/>
</dbReference>
<dbReference type="Pfam" id="PF22679">
    <property type="entry name" value="T1R_D3-like"/>
    <property type="match status" value="1"/>
</dbReference>
<evidence type="ECO:0000256" key="1">
    <source>
        <dbReference type="ARBA" id="ARBA00022747"/>
    </source>
</evidence>
<accession>A0A511D1V6</accession>
<feature type="region of interest" description="Disordered" evidence="2">
    <location>
        <begin position="1"/>
        <end position="35"/>
    </location>
</feature>
<reference evidence="6 7" key="1">
    <citation type="submission" date="2019-07" db="EMBL/GenBank/DDBJ databases">
        <title>Whole genome shotgun sequence of Pseudonocardia asaccharolytica NBRC 16224.</title>
        <authorList>
            <person name="Hosoyama A."/>
            <person name="Uohara A."/>
            <person name="Ohji S."/>
            <person name="Ichikawa N."/>
        </authorList>
    </citation>
    <scope>NUCLEOTIDE SEQUENCE [LARGE SCALE GENOMIC DNA]</scope>
    <source>
        <strain evidence="6 7">NBRC 16224</strain>
    </source>
</reference>
<name>A0A511D1V6_9PSEU</name>
<evidence type="ECO:0000256" key="2">
    <source>
        <dbReference type="SAM" id="MobiDB-lite"/>
    </source>
</evidence>
<dbReference type="Gene3D" id="3.40.50.300">
    <property type="entry name" value="P-loop containing nucleotide triphosphate hydrolases"/>
    <property type="match status" value="2"/>
</dbReference>
<feature type="region of interest" description="Disordered" evidence="2">
    <location>
        <begin position="645"/>
        <end position="672"/>
    </location>
</feature>
<dbReference type="InterPro" id="IPR055180">
    <property type="entry name" value="HsdR_RecA-like_helicase_dom_2"/>
</dbReference>
<dbReference type="Pfam" id="PF11867">
    <property type="entry name" value="T1RH-like_C"/>
    <property type="match status" value="1"/>
</dbReference>
<feature type="domain" description="Type I restriction enzyme HindI endonuclease subunit-like C-terminal" evidence="3">
    <location>
        <begin position="506"/>
        <end position="651"/>
    </location>
</feature>
<dbReference type="InterPro" id="IPR040980">
    <property type="entry name" value="SWI2_SNF2"/>
</dbReference>
<dbReference type="InterPro" id="IPR021810">
    <property type="entry name" value="T1RH-like_C"/>
</dbReference>
<evidence type="ECO:0000259" key="4">
    <source>
        <dbReference type="Pfam" id="PF18766"/>
    </source>
</evidence>
<dbReference type="SUPFAM" id="SSF52540">
    <property type="entry name" value="P-loop containing nucleoside triphosphate hydrolases"/>
    <property type="match status" value="1"/>
</dbReference>
<feature type="compositionally biased region" description="Basic and acidic residues" evidence="2">
    <location>
        <begin position="656"/>
        <end position="666"/>
    </location>
</feature>
<dbReference type="Proteomes" id="UP000321328">
    <property type="component" value="Unassembled WGS sequence"/>
</dbReference>
<evidence type="ECO:0000313" key="6">
    <source>
        <dbReference type="EMBL" id="GEL18667.1"/>
    </source>
</evidence>
<dbReference type="EMBL" id="BJVI01000023">
    <property type="protein sequence ID" value="GEL18667.1"/>
    <property type="molecule type" value="Genomic_DNA"/>
</dbReference>
<comment type="caution">
    <text evidence="6">The sequence shown here is derived from an EMBL/GenBank/DDBJ whole genome shotgun (WGS) entry which is preliminary data.</text>
</comment>
<evidence type="ECO:0000259" key="3">
    <source>
        <dbReference type="Pfam" id="PF11867"/>
    </source>
</evidence>
<dbReference type="STRING" id="1123024.GCA_000423625_02633"/>
<evidence type="ECO:0000313" key="7">
    <source>
        <dbReference type="Proteomes" id="UP000321328"/>
    </source>
</evidence>
<dbReference type="PANTHER" id="PTHR30195:SF15">
    <property type="entry name" value="TYPE I RESTRICTION ENZYME HINDI ENDONUCLEASE SUBUNIT"/>
    <property type="match status" value="1"/>
</dbReference>
<dbReference type="AlphaFoldDB" id="A0A511D1V6"/>
<feature type="domain" description="SWI2/SNF2 ATPase" evidence="4">
    <location>
        <begin position="55"/>
        <end position="204"/>
    </location>
</feature>
<feature type="domain" description="Restriction endonuclease type I HsdR second RecA-like helicase" evidence="5">
    <location>
        <begin position="311"/>
        <end position="377"/>
    </location>
</feature>
<keyword evidence="7" id="KW-1185">Reference proteome</keyword>
<gene>
    <name evidence="6" type="ORF">PA7_25040</name>
</gene>
<evidence type="ECO:0000259" key="5">
    <source>
        <dbReference type="Pfam" id="PF22679"/>
    </source>
</evidence>
<dbReference type="PANTHER" id="PTHR30195">
    <property type="entry name" value="TYPE I SITE-SPECIFIC DEOXYRIBONUCLEASE PROTEIN SUBUNIT M AND R"/>
    <property type="match status" value="1"/>
</dbReference>
<dbReference type="GO" id="GO:0009307">
    <property type="term" value="P:DNA restriction-modification system"/>
    <property type="evidence" value="ECO:0007669"/>
    <property type="project" value="UniProtKB-KW"/>
</dbReference>
<feature type="compositionally biased region" description="Basic and acidic residues" evidence="2">
    <location>
        <begin position="8"/>
        <end position="35"/>
    </location>
</feature>
<dbReference type="InterPro" id="IPR027417">
    <property type="entry name" value="P-loop_NTPase"/>
</dbReference>
<organism evidence="6 7">
    <name type="scientific">Pseudonocardia asaccharolytica DSM 44247 = NBRC 16224</name>
    <dbReference type="NCBI Taxonomy" id="1123024"/>
    <lineage>
        <taxon>Bacteria</taxon>
        <taxon>Bacillati</taxon>
        <taxon>Actinomycetota</taxon>
        <taxon>Actinomycetes</taxon>
        <taxon>Pseudonocardiales</taxon>
        <taxon>Pseudonocardiaceae</taxon>
        <taxon>Pseudonocardia</taxon>
    </lineage>
</organism>